<dbReference type="OrthoDB" id="2021103at2759"/>
<dbReference type="OMA" id="YISCHAK"/>
<feature type="compositionally biased region" description="Polar residues" evidence="7">
    <location>
        <begin position="240"/>
        <end position="268"/>
    </location>
</feature>
<dbReference type="GeneID" id="100784936"/>
<feature type="domain" description="WRKY" evidence="8">
    <location>
        <begin position="319"/>
        <end position="384"/>
    </location>
</feature>
<feature type="compositionally biased region" description="Basic and acidic residues" evidence="7">
    <location>
        <begin position="286"/>
        <end position="298"/>
    </location>
</feature>
<evidence type="ECO:0000259" key="8">
    <source>
        <dbReference type="PROSITE" id="PS50811"/>
    </source>
</evidence>
<evidence type="ECO:0000256" key="5">
    <source>
        <dbReference type="ARBA" id="ARBA00023163"/>
    </source>
</evidence>
<dbReference type="GO" id="GO:0006355">
    <property type="term" value="P:regulation of DNA-templated transcription"/>
    <property type="evidence" value="ECO:0000318"/>
    <property type="project" value="GO_Central"/>
</dbReference>
<evidence type="ECO:0000256" key="6">
    <source>
        <dbReference type="ARBA" id="ARBA00023242"/>
    </source>
</evidence>
<dbReference type="EMBL" id="CM000853">
    <property type="protein sequence ID" value="KRG89512.1"/>
    <property type="molecule type" value="Genomic_DNA"/>
</dbReference>
<dbReference type="Gramene" id="KRG89512">
    <property type="protein sequence ID" value="KRG89512"/>
    <property type="gene ID" value="GLYMA_20G028000"/>
</dbReference>
<evidence type="ECO:0000256" key="7">
    <source>
        <dbReference type="SAM" id="MobiDB-lite"/>
    </source>
</evidence>
<feature type="compositionally biased region" description="Polar residues" evidence="7">
    <location>
        <begin position="161"/>
        <end position="176"/>
    </location>
</feature>
<dbReference type="PANTHER" id="PTHR31221:SF130">
    <property type="entry name" value="WRKY TRANSCRIPTION FACTOR 3-RELATED"/>
    <property type="match status" value="1"/>
</dbReference>
<dbReference type="SUPFAM" id="SSF118290">
    <property type="entry name" value="WRKY DNA-binding domain"/>
    <property type="match status" value="2"/>
</dbReference>
<dbReference type="STRING" id="3847.I1NDJ8"/>
<reference evidence="10" key="2">
    <citation type="submission" date="2018-02" db="UniProtKB">
        <authorList>
            <consortium name="EnsemblPlants"/>
        </authorList>
    </citation>
    <scope>IDENTIFICATION</scope>
    <source>
        <strain evidence="10">Williams 82</strain>
    </source>
</reference>
<keyword evidence="3" id="KW-0805">Transcription regulation</keyword>
<gene>
    <name evidence="10" type="primary">LOC100784936</name>
    <name evidence="9" type="ORF">GLYMA_20G028000</name>
</gene>
<name>I1NDJ8_SOYBN</name>
<feature type="region of interest" description="Disordered" evidence="7">
    <location>
        <begin position="139"/>
        <end position="177"/>
    </location>
</feature>
<reference evidence="9 10" key="1">
    <citation type="journal article" date="2010" name="Nature">
        <title>Genome sequence of the palaeopolyploid soybean.</title>
        <authorList>
            <person name="Schmutz J."/>
            <person name="Cannon S.B."/>
            <person name="Schlueter J."/>
            <person name="Ma J."/>
            <person name="Mitros T."/>
            <person name="Nelson W."/>
            <person name="Hyten D.L."/>
            <person name="Song Q."/>
            <person name="Thelen J.J."/>
            <person name="Cheng J."/>
            <person name="Xu D."/>
            <person name="Hellsten U."/>
            <person name="May G.D."/>
            <person name="Yu Y."/>
            <person name="Sakurai T."/>
            <person name="Umezawa T."/>
            <person name="Bhattacharyya M.K."/>
            <person name="Sandhu D."/>
            <person name="Valliyodan B."/>
            <person name="Lindquist E."/>
            <person name="Peto M."/>
            <person name="Grant D."/>
            <person name="Shu S."/>
            <person name="Goodstein D."/>
            <person name="Barry K."/>
            <person name="Futrell-Griggs M."/>
            <person name="Abernathy B."/>
            <person name="Du J."/>
            <person name="Tian Z."/>
            <person name="Zhu L."/>
            <person name="Gill N."/>
            <person name="Joshi T."/>
            <person name="Libault M."/>
            <person name="Sethuraman A."/>
            <person name="Zhang X.-C."/>
            <person name="Shinozaki K."/>
            <person name="Nguyen H.T."/>
            <person name="Wing R.A."/>
            <person name="Cregan P."/>
            <person name="Specht J."/>
            <person name="Grimwood J."/>
            <person name="Rokhsar D."/>
            <person name="Stacey G."/>
            <person name="Shoemaker R.C."/>
            <person name="Jackson S.A."/>
        </authorList>
    </citation>
    <scope>NUCLEOTIDE SEQUENCE [LARGE SCALE GENOMIC DNA]</scope>
    <source>
        <strain evidence="10">cv. Williams 82</strain>
        <tissue evidence="9">Callus</tissue>
    </source>
</reference>
<dbReference type="SMR" id="I1NDJ8"/>
<dbReference type="SMART" id="SM00774">
    <property type="entry name" value="WRKY"/>
    <property type="match status" value="2"/>
</dbReference>
<dbReference type="InterPro" id="IPR036576">
    <property type="entry name" value="WRKY_dom_sf"/>
</dbReference>
<dbReference type="PaxDb" id="3847-GLYMA20G03410.1"/>
<dbReference type="Gene3D" id="2.20.25.80">
    <property type="entry name" value="WRKY domain"/>
    <property type="match status" value="2"/>
</dbReference>
<dbReference type="PROSITE" id="PS50811">
    <property type="entry name" value="WRKY"/>
    <property type="match status" value="2"/>
</dbReference>
<dbReference type="GO" id="GO:0000976">
    <property type="term" value="F:transcription cis-regulatory region binding"/>
    <property type="evidence" value="ECO:0000318"/>
    <property type="project" value="GO_Central"/>
</dbReference>
<dbReference type="PANTHER" id="PTHR31221">
    <property type="entry name" value="WRKY TRANSCRIPTION FACTOR PROTEIN 1-RELATED"/>
    <property type="match status" value="1"/>
</dbReference>
<keyword evidence="11" id="KW-1185">Reference proteome</keyword>
<dbReference type="EnsemblPlants" id="KRG89512">
    <property type="protein sequence ID" value="KRG89512"/>
    <property type="gene ID" value="GLYMA_20G028000"/>
</dbReference>
<keyword evidence="2" id="KW-0677">Repeat</keyword>
<reference evidence="9" key="3">
    <citation type="submission" date="2018-07" db="EMBL/GenBank/DDBJ databases">
        <title>WGS assembly of Glycine max.</title>
        <authorList>
            <person name="Schmutz J."/>
            <person name="Cannon S."/>
            <person name="Schlueter J."/>
            <person name="Ma J."/>
            <person name="Mitros T."/>
            <person name="Nelson W."/>
            <person name="Hyten D."/>
            <person name="Song Q."/>
            <person name="Thelen J."/>
            <person name="Cheng J."/>
            <person name="Xu D."/>
            <person name="Hellsten U."/>
            <person name="May G."/>
            <person name="Yu Y."/>
            <person name="Sakurai T."/>
            <person name="Umezawa T."/>
            <person name="Bhattacharyya M."/>
            <person name="Sandhu D."/>
            <person name="Valliyodan B."/>
            <person name="Lindquist E."/>
            <person name="Peto M."/>
            <person name="Grant D."/>
            <person name="Shu S."/>
            <person name="Goodstein D."/>
            <person name="Barry K."/>
            <person name="Futrell-Griggs M."/>
            <person name="Abernathy B."/>
            <person name="Du J."/>
            <person name="Tian Z."/>
            <person name="Zhu L."/>
            <person name="Gill N."/>
            <person name="Joshi T."/>
            <person name="Libault M."/>
            <person name="Sethuraman A."/>
            <person name="Zhang X."/>
            <person name="Shinozaki K."/>
            <person name="Nguyen H."/>
            <person name="Wing R."/>
            <person name="Cregan P."/>
            <person name="Specht J."/>
            <person name="Grimwood J."/>
            <person name="Rokhsar D."/>
            <person name="Stacey G."/>
            <person name="Shoemaker R."/>
            <person name="Jackson S."/>
        </authorList>
    </citation>
    <scope>NUCLEOTIDE SEQUENCE</scope>
    <source>
        <tissue evidence="9">Callus</tissue>
    </source>
</reference>
<evidence type="ECO:0000313" key="10">
    <source>
        <dbReference type="EnsemblPlants" id="KRG89512"/>
    </source>
</evidence>
<dbReference type="Proteomes" id="UP000008827">
    <property type="component" value="Chromosome 20"/>
</dbReference>
<dbReference type="GO" id="GO:0003700">
    <property type="term" value="F:DNA-binding transcription factor activity"/>
    <property type="evidence" value="ECO:0000318"/>
    <property type="project" value="GO_Central"/>
</dbReference>
<dbReference type="GO" id="GO:0005634">
    <property type="term" value="C:nucleus"/>
    <property type="evidence" value="ECO:0000318"/>
    <property type="project" value="GO_Central"/>
</dbReference>
<dbReference type="FunFam" id="2.20.25.80:FF:000006">
    <property type="entry name" value="WRKY transcription factor"/>
    <property type="match status" value="1"/>
</dbReference>
<evidence type="ECO:0000313" key="11">
    <source>
        <dbReference type="Proteomes" id="UP000008827"/>
    </source>
</evidence>
<organism evidence="10">
    <name type="scientific">Glycine max</name>
    <name type="common">Soybean</name>
    <name type="synonym">Glycine hispida</name>
    <dbReference type="NCBI Taxonomy" id="3847"/>
    <lineage>
        <taxon>Eukaryota</taxon>
        <taxon>Viridiplantae</taxon>
        <taxon>Streptophyta</taxon>
        <taxon>Embryophyta</taxon>
        <taxon>Tracheophyta</taxon>
        <taxon>Spermatophyta</taxon>
        <taxon>Magnoliopsida</taxon>
        <taxon>eudicotyledons</taxon>
        <taxon>Gunneridae</taxon>
        <taxon>Pentapetalae</taxon>
        <taxon>rosids</taxon>
        <taxon>fabids</taxon>
        <taxon>Fabales</taxon>
        <taxon>Fabaceae</taxon>
        <taxon>Papilionoideae</taxon>
        <taxon>50 kb inversion clade</taxon>
        <taxon>NPAAA clade</taxon>
        <taxon>indigoferoid/millettioid clade</taxon>
        <taxon>Phaseoleae</taxon>
        <taxon>Glycine</taxon>
        <taxon>Glycine subgen. Soja</taxon>
    </lineage>
</organism>
<sequence length="439" mass="48009">MVDGGKGEGGGEQASPPSTAARHGTTLRPRASVESVFSGGYSPGPMALLSNFYGDGDECKSFSELLAGAMVDPTAPSPMPTTTFALPPGFIDSPSQGQFGITHQQMLAQISSQAVQTHSEHPFSISAVSATSSCAAQQLIPPSMPDSKVKESLDYSHSEQKLQSSVNVDNKPNNDGYNWRKYGQKHVKGSDFSRSYYKCTRPNCPVKKKLERSLEGHVTAIIYKGEHNHQRPHRSKIVKETQTSNENSVSKMDLGSSQATGEHGSGTSDSEEVDDHETEADEKNDEPDAKRRNTEARIQDPATLHRSVAEPRIIVQTTSEVNLLDDGYRWRKYGQKVVKGNPYPRSYYKCTTQGCKVRKHVERASMDPKAVITTYEGKHNHDVPAAKTNSHTLANNSASQLKAQKFAIPDVKHSSSSRGVTGNEQRPVASLRLKEEQIT</sequence>
<keyword evidence="4" id="KW-0238">DNA-binding</keyword>
<evidence type="ECO:0000256" key="4">
    <source>
        <dbReference type="ARBA" id="ARBA00023125"/>
    </source>
</evidence>
<dbReference type="FunFam" id="2.20.25.80:FF:000001">
    <property type="entry name" value="WRKY transcription factor 33"/>
    <property type="match status" value="1"/>
</dbReference>
<proteinExistence type="predicted"/>
<feature type="compositionally biased region" description="Polar residues" evidence="7">
    <location>
        <begin position="414"/>
        <end position="424"/>
    </location>
</feature>
<evidence type="ECO:0000313" key="9">
    <source>
        <dbReference type="EMBL" id="KRG89512.1"/>
    </source>
</evidence>
<keyword evidence="6" id="KW-0539">Nucleus</keyword>
<dbReference type="KEGG" id="gmx:100784936"/>
<feature type="domain" description="WRKY" evidence="8">
    <location>
        <begin position="168"/>
        <end position="232"/>
    </location>
</feature>
<comment type="subcellular location">
    <subcellularLocation>
        <location evidence="1">Nucleus</location>
    </subcellularLocation>
</comment>
<protein>
    <recommendedName>
        <fullName evidence="8">WRKY domain-containing protein</fullName>
    </recommendedName>
</protein>
<keyword evidence="5" id="KW-0804">Transcription</keyword>
<dbReference type="RefSeq" id="XP_003556710.1">
    <property type="nucleotide sequence ID" value="XM_003556662.4"/>
</dbReference>
<accession>I1NDJ8</accession>
<dbReference type="eggNOG" id="ENOG502QTWW">
    <property type="taxonomic scope" value="Eukaryota"/>
</dbReference>
<feature type="region of interest" description="Disordered" evidence="7">
    <location>
        <begin position="409"/>
        <end position="439"/>
    </location>
</feature>
<feature type="compositionally biased region" description="Acidic residues" evidence="7">
    <location>
        <begin position="269"/>
        <end position="285"/>
    </location>
</feature>
<dbReference type="AlphaFoldDB" id="I1NDJ8"/>
<evidence type="ECO:0000256" key="2">
    <source>
        <dbReference type="ARBA" id="ARBA00022737"/>
    </source>
</evidence>
<evidence type="ECO:0000256" key="3">
    <source>
        <dbReference type="ARBA" id="ARBA00023015"/>
    </source>
</evidence>
<feature type="region of interest" description="Disordered" evidence="7">
    <location>
        <begin position="1"/>
        <end position="36"/>
    </location>
</feature>
<dbReference type="HOGENOM" id="CLU_012086_7_0_1"/>
<dbReference type="InterPro" id="IPR003657">
    <property type="entry name" value="WRKY_dom"/>
</dbReference>
<feature type="compositionally biased region" description="Basic and acidic residues" evidence="7">
    <location>
        <begin position="147"/>
        <end position="160"/>
    </location>
</feature>
<dbReference type="InterPro" id="IPR044810">
    <property type="entry name" value="WRKY_plant"/>
</dbReference>
<evidence type="ECO:0000256" key="1">
    <source>
        <dbReference type="ARBA" id="ARBA00004123"/>
    </source>
</evidence>
<feature type="region of interest" description="Disordered" evidence="7">
    <location>
        <begin position="223"/>
        <end position="303"/>
    </location>
</feature>
<dbReference type="Pfam" id="PF03106">
    <property type="entry name" value="WRKY"/>
    <property type="match status" value="2"/>
</dbReference>